<accession>A0ABQ9Y7U7</accession>
<feature type="region of interest" description="Disordered" evidence="1">
    <location>
        <begin position="1"/>
        <end position="51"/>
    </location>
</feature>
<evidence type="ECO:0000313" key="3">
    <source>
        <dbReference type="Proteomes" id="UP001281761"/>
    </source>
</evidence>
<proteinExistence type="predicted"/>
<keyword evidence="3" id="KW-1185">Reference proteome</keyword>
<evidence type="ECO:0000256" key="1">
    <source>
        <dbReference type="SAM" id="MobiDB-lite"/>
    </source>
</evidence>
<dbReference type="EMBL" id="JARBJD010000027">
    <property type="protein sequence ID" value="KAK2959831.1"/>
    <property type="molecule type" value="Genomic_DNA"/>
</dbReference>
<protein>
    <submittedName>
        <fullName evidence="2">Uncharacterized protein</fullName>
    </submittedName>
</protein>
<organism evidence="2 3">
    <name type="scientific">Blattamonas nauphoetae</name>
    <dbReference type="NCBI Taxonomy" id="2049346"/>
    <lineage>
        <taxon>Eukaryota</taxon>
        <taxon>Metamonada</taxon>
        <taxon>Preaxostyla</taxon>
        <taxon>Oxymonadida</taxon>
        <taxon>Blattamonas</taxon>
    </lineage>
</organism>
<reference evidence="2 3" key="1">
    <citation type="journal article" date="2022" name="bioRxiv">
        <title>Genomics of Preaxostyla Flagellates Illuminates Evolutionary Transitions and the Path Towards Mitochondrial Loss.</title>
        <authorList>
            <person name="Novak L.V.F."/>
            <person name="Treitli S.C."/>
            <person name="Pyrih J."/>
            <person name="Halakuc P."/>
            <person name="Pipaliya S.V."/>
            <person name="Vacek V."/>
            <person name="Brzon O."/>
            <person name="Soukal P."/>
            <person name="Eme L."/>
            <person name="Dacks J.B."/>
            <person name="Karnkowska A."/>
            <person name="Elias M."/>
            <person name="Hampl V."/>
        </authorList>
    </citation>
    <scope>NUCLEOTIDE SEQUENCE [LARGE SCALE GENOMIC DNA]</scope>
    <source>
        <strain evidence="2">NAU3</strain>
        <tissue evidence="2">Gut</tissue>
    </source>
</reference>
<dbReference type="Proteomes" id="UP001281761">
    <property type="component" value="Unassembled WGS sequence"/>
</dbReference>
<comment type="caution">
    <text evidence="2">The sequence shown here is derived from an EMBL/GenBank/DDBJ whole genome shotgun (WGS) entry which is preliminary data.</text>
</comment>
<gene>
    <name evidence="2" type="ORF">BLNAU_5320</name>
</gene>
<sequence length="249" mass="28623">MEEEKKKAEREKLAAETRQKRAEELKGHAEREKEKLSDELGEARNGKEKMDRENELLKSQFDEIGRQLISQKIWIGTESLLPFDRTAHALTPTTLTQIVVTPTDQPWRTAFTFPISEGEWELKIRTITSTVWYLCFGFLKHPLPEDATQNSCGEWLNGIGGHFGLKTGRMWKDDTEFKPEGTNKQLERVGQTTAIRVNMRTREARLFVDEQEQPGIFTNIPSPLCLGISTGFTDVNNSVEVMWLKRLRS</sequence>
<name>A0ABQ9Y7U7_9EUKA</name>
<evidence type="ECO:0000313" key="2">
    <source>
        <dbReference type="EMBL" id="KAK2959831.1"/>
    </source>
</evidence>